<dbReference type="PANTHER" id="PTHR48069">
    <property type="entry name" value="DIHYDROFOLATE REDUCTASE"/>
    <property type="match status" value="1"/>
</dbReference>
<evidence type="ECO:0000313" key="11">
    <source>
        <dbReference type="Proteomes" id="UP001556040"/>
    </source>
</evidence>
<keyword evidence="5 7" id="KW-0521">NADP</keyword>
<dbReference type="EMBL" id="JBFMIA010000005">
    <property type="protein sequence ID" value="MEW9501832.1"/>
    <property type="molecule type" value="Genomic_DNA"/>
</dbReference>
<gene>
    <name evidence="10" type="ORF">AB1471_08460</name>
</gene>
<dbReference type="PIRSF" id="PIRSF000194">
    <property type="entry name" value="DHFR"/>
    <property type="match status" value="1"/>
</dbReference>
<comment type="catalytic activity">
    <reaction evidence="7">
        <text>(6S)-5,6,7,8-tetrahydrofolate + NADP(+) = 7,8-dihydrofolate + NADPH + H(+)</text>
        <dbReference type="Rhea" id="RHEA:15009"/>
        <dbReference type="ChEBI" id="CHEBI:15378"/>
        <dbReference type="ChEBI" id="CHEBI:57451"/>
        <dbReference type="ChEBI" id="CHEBI:57453"/>
        <dbReference type="ChEBI" id="CHEBI:57783"/>
        <dbReference type="ChEBI" id="CHEBI:58349"/>
        <dbReference type="EC" id="1.5.1.3"/>
    </reaction>
</comment>
<dbReference type="InterPro" id="IPR001796">
    <property type="entry name" value="DHFR_dom"/>
</dbReference>
<dbReference type="InterPro" id="IPR024072">
    <property type="entry name" value="DHFR-like_dom_sf"/>
</dbReference>
<dbReference type="CDD" id="cd00209">
    <property type="entry name" value="DHFR"/>
    <property type="match status" value="1"/>
</dbReference>
<comment type="caution">
    <text evidence="10">The sequence shown here is derived from an EMBL/GenBank/DDBJ whole genome shotgun (WGS) entry which is preliminary data.</text>
</comment>
<reference evidence="10 11" key="1">
    <citation type="journal article" date="1979" name="Int. J. Syst. Evol. Microbiol.">
        <title>Bacillus globisporus subsp. marinus subsp. nov.</title>
        <authorList>
            <person name="Liu H."/>
        </authorList>
    </citation>
    <scope>NUCLEOTIDE SEQUENCE [LARGE SCALE GENOMIC DNA]</scope>
    <source>
        <strain evidence="10 11">DSM 1297</strain>
    </source>
</reference>
<keyword evidence="6 7" id="KW-0560">Oxidoreductase</keyword>
<evidence type="ECO:0000259" key="9">
    <source>
        <dbReference type="PROSITE" id="PS51330"/>
    </source>
</evidence>
<dbReference type="InterPro" id="IPR012259">
    <property type="entry name" value="DHFR"/>
</dbReference>
<sequence length="170" mass="19276">MVSIIVAHANNRVIGFQGDMPWHLPNDLAYFKEKTIGKTLLMGRKTFESMKGPLKGRTNIILTSQKDWSHEGVIVVHSLEDGLKALKDKGDEETFVIGGGHLYEAAIDYVDRLYITTIDLDTQGDTTFPDYETDEWIEVSAIKGVRNDKNPYDHTFKVLERPNDHSKNLL</sequence>
<keyword evidence="4 7" id="KW-0554">One-carbon metabolism</keyword>
<evidence type="ECO:0000256" key="2">
    <source>
        <dbReference type="ARBA" id="ARBA00009539"/>
    </source>
</evidence>
<dbReference type="SUPFAM" id="SSF53597">
    <property type="entry name" value="Dihydrofolate reductase-like"/>
    <property type="match status" value="1"/>
</dbReference>
<evidence type="ECO:0000256" key="3">
    <source>
        <dbReference type="ARBA" id="ARBA00012856"/>
    </source>
</evidence>
<dbReference type="PANTHER" id="PTHR48069:SF3">
    <property type="entry name" value="DIHYDROFOLATE REDUCTASE"/>
    <property type="match status" value="1"/>
</dbReference>
<evidence type="ECO:0000256" key="7">
    <source>
        <dbReference type="PIRNR" id="PIRNR000194"/>
    </source>
</evidence>
<proteinExistence type="inferred from homology"/>
<dbReference type="Proteomes" id="UP001556040">
    <property type="component" value="Unassembled WGS sequence"/>
</dbReference>
<accession>A0ABV3Q3A8</accession>
<comment type="pathway">
    <text evidence="1 7">Cofactor biosynthesis; tetrahydrofolate biosynthesis; 5,6,7,8-tetrahydrofolate from 7,8-dihydrofolate: step 1/1.</text>
</comment>
<name>A0ABV3Q3A8_9BACL</name>
<dbReference type="PROSITE" id="PS51330">
    <property type="entry name" value="DHFR_2"/>
    <property type="match status" value="1"/>
</dbReference>
<evidence type="ECO:0000256" key="8">
    <source>
        <dbReference type="RuleBase" id="RU004474"/>
    </source>
</evidence>
<dbReference type="Pfam" id="PF00186">
    <property type="entry name" value="DHFR_1"/>
    <property type="match status" value="1"/>
</dbReference>
<evidence type="ECO:0000313" key="10">
    <source>
        <dbReference type="EMBL" id="MEW9501832.1"/>
    </source>
</evidence>
<evidence type="ECO:0000256" key="1">
    <source>
        <dbReference type="ARBA" id="ARBA00004903"/>
    </source>
</evidence>
<dbReference type="PRINTS" id="PR00070">
    <property type="entry name" value="DHFR"/>
</dbReference>
<dbReference type="InterPro" id="IPR017925">
    <property type="entry name" value="DHFR_CS"/>
</dbReference>
<evidence type="ECO:0000256" key="4">
    <source>
        <dbReference type="ARBA" id="ARBA00022563"/>
    </source>
</evidence>
<comment type="function">
    <text evidence="7">Key enzyme in folate metabolism. Catalyzes an essential reaction for de novo glycine and purine synthesis, and for DNA precursor synthesis.</text>
</comment>
<protein>
    <recommendedName>
        <fullName evidence="3 7">Dihydrofolate reductase</fullName>
        <ecNumber evidence="3 7">1.5.1.3</ecNumber>
    </recommendedName>
</protein>
<dbReference type="Gene3D" id="3.40.430.10">
    <property type="entry name" value="Dihydrofolate Reductase, subunit A"/>
    <property type="match status" value="1"/>
</dbReference>
<dbReference type="GO" id="GO:0004146">
    <property type="term" value="F:dihydrofolate reductase activity"/>
    <property type="evidence" value="ECO:0007669"/>
    <property type="project" value="UniProtKB-EC"/>
</dbReference>
<dbReference type="RefSeq" id="WP_367779314.1">
    <property type="nucleotide sequence ID" value="NZ_JBFMIA010000005.1"/>
</dbReference>
<keyword evidence="11" id="KW-1185">Reference proteome</keyword>
<evidence type="ECO:0000256" key="6">
    <source>
        <dbReference type="ARBA" id="ARBA00023002"/>
    </source>
</evidence>
<feature type="domain" description="DHFR" evidence="9">
    <location>
        <begin position="1"/>
        <end position="161"/>
    </location>
</feature>
<organism evidence="10 11">
    <name type="scientific">Jeotgalibacillus marinus</name>
    <dbReference type="NCBI Taxonomy" id="86667"/>
    <lineage>
        <taxon>Bacteria</taxon>
        <taxon>Bacillati</taxon>
        <taxon>Bacillota</taxon>
        <taxon>Bacilli</taxon>
        <taxon>Bacillales</taxon>
        <taxon>Caryophanaceae</taxon>
        <taxon>Jeotgalibacillus</taxon>
    </lineage>
</organism>
<dbReference type="PROSITE" id="PS00075">
    <property type="entry name" value="DHFR_1"/>
    <property type="match status" value="1"/>
</dbReference>
<evidence type="ECO:0000256" key="5">
    <source>
        <dbReference type="ARBA" id="ARBA00022857"/>
    </source>
</evidence>
<comment type="similarity">
    <text evidence="2 7 8">Belongs to the dihydrofolate reductase family.</text>
</comment>
<dbReference type="EC" id="1.5.1.3" evidence="3 7"/>